<comment type="similarity">
    <text evidence="2">Belongs to the Rho GDI family.</text>
</comment>
<dbReference type="EMBL" id="JAATIS010009265">
    <property type="protein sequence ID" value="KAG2455485.1"/>
    <property type="molecule type" value="Genomic_DNA"/>
</dbReference>
<proteinExistence type="inferred from homology"/>
<dbReference type="GO" id="GO:0005829">
    <property type="term" value="C:cytosol"/>
    <property type="evidence" value="ECO:0007669"/>
    <property type="project" value="TreeGrafter"/>
</dbReference>
<evidence type="ECO:0000313" key="6">
    <source>
        <dbReference type="Proteomes" id="UP000886611"/>
    </source>
</evidence>
<dbReference type="AlphaFoldDB" id="A0A8X7WTR3"/>
<keyword evidence="3" id="KW-0343">GTPase activation</keyword>
<gene>
    <name evidence="5" type="primary">Arhgdib_1</name>
    <name evidence="5" type="ORF">GTO96_0007824</name>
</gene>
<accession>A0A8X7WTR3</accession>
<dbReference type="Pfam" id="PF02115">
    <property type="entry name" value="Rho_GDI"/>
    <property type="match status" value="1"/>
</dbReference>
<dbReference type="PANTHER" id="PTHR10980:SF8">
    <property type="entry name" value="RHO GDP-DISSOCIATION INHIBITOR 3"/>
    <property type="match status" value="1"/>
</dbReference>
<evidence type="ECO:0000256" key="3">
    <source>
        <dbReference type="ARBA" id="ARBA00022468"/>
    </source>
</evidence>
<dbReference type="GO" id="GO:0007266">
    <property type="term" value="P:Rho protein signal transduction"/>
    <property type="evidence" value="ECO:0007669"/>
    <property type="project" value="InterPro"/>
</dbReference>
<dbReference type="Gene3D" id="2.70.50.30">
    <property type="entry name" value="Coagulation Factor XIII, subunit A, domain 1"/>
    <property type="match status" value="1"/>
</dbReference>
<reference evidence="5 6" key="1">
    <citation type="journal article" date="2021" name="Cell">
        <title>Tracing the genetic footprints of vertebrate landing in non-teleost ray-finned fishes.</title>
        <authorList>
            <person name="Bi X."/>
            <person name="Wang K."/>
            <person name="Yang L."/>
            <person name="Pan H."/>
            <person name="Jiang H."/>
            <person name="Wei Q."/>
            <person name="Fang M."/>
            <person name="Yu H."/>
            <person name="Zhu C."/>
            <person name="Cai Y."/>
            <person name="He Y."/>
            <person name="Gan X."/>
            <person name="Zeng H."/>
            <person name="Yu D."/>
            <person name="Zhu Y."/>
            <person name="Jiang H."/>
            <person name="Qiu Q."/>
            <person name="Yang H."/>
            <person name="Zhang Y.E."/>
            <person name="Wang W."/>
            <person name="Zhu M."/>
            <person name="He S."/>
            <person name="Zhang G."/>
        </authorList>
    </citation>
    <scope>NUCLEOTIDE SEQUENCE [LARGE SCALE GENOMIC DNA]</scope>
    <source>
        <strain evidence="5">Bchr_013</strain>
    </source>
</reference>
<dbReference type="GO" id="GO:0016020">
    <property type="term" value="C:membrane"/>
    <property type="evidence" value="ECO:0007669"/>
    <property type="project" value="TreeGrafter"/>
</dbReference>
<keyword evidence="6" id="KW-1185">Reference proteome</keyword>
<evidence type="ECO:0000313" key="5">
    <source>
        <dbReference type="EMBL" id="KAG2455485.1"/>
    </source>
</evidence>
<organism evidence="5 6">
    <name type="scientific">Polypterus senegalus</name>
    <name type="common">Senegal bichir</name>
    <dbReference type="NCBI Taxonomy" id="55291"/>
    <lineage>
        <taxon>Eukaryota</taxon>
        <taxon>Metazoa</taxon>
        <taxon>Chordata</taxon>
        <taxon>Craniata</taxon>
        <taxon>Vertebrata</taxon>
        <taxon>Euteleostomi</taxon>
        <taxon>Actinopterygii</taxon>
        <taxon>Polypteriformes</taxon>
        <taxon>Polypteridae</taxon>
        <taxon>Polypterus</taxon>
    </lineage>
</organism>
<protein>
    <submittedName>
        <fullName evidence="5">GDIR2 inhibitor</fullName>
    </submittedName>
</protein>
<evidence type="ECO:0000256" key="4">
    <source>
        <dbReference type="ARBA" id="ARBA00022490"/>
    </source>
</evidence>
<dbReference type="PRINTS" id="PR00492">
    <property type="entry name" value="RHOGDI"/>
</dbReference>
<evidence type="ECO:0000256" key="1">
    <source>
        <dbReference type="ARBA" id="ARBA00004496"/>
    </source>
</evidence>
<dbReference type="PANTHER" id="PTHR10980">
    <property type="entry name" value="RHO GDP-DISSOCIATION INHIBITOR"/>
    <property type="match status" value="1"/>
</dbReference>
<dbReference type="Proteomes" id="UP000886611">
    <property type="component" value="Unassembled WGS sequence"/>
</dbReference>
<dbReference type="GO" id="GO:0005094">
    <property type="term" value="F:Rho GDP-dissociation inhibitor activity"/>
    <property type="evidence" value="ECO:0007669"/>
    <property type="project" value="InterPro"/>
</dbReference>
<comment type="caution">
    <text evidence="5">The sequence shown here is derived from an EMBL/GenBank/DDBJ whole genome shotgun (WGS) entry which is preliminary data.</text>
</comment>
<dbReference type="InterPro" id="IPR024792">
    <property type="entry name" value="RhoGDI_dom_sf"/>
</dbReference>
<keyword evidence="4" id="KW-0963">Cytoplasm</keyword>
<evidence type="ECO:0000256" key="2">
    <source>
        <dbReference type="ARBA" id="ARBA00009758"/>
    </source>
</evidence>
<feature type="non-terminal residue" evidence="5">
    <location>
        <position position="249"/>
    </location>
</feature>
<dbReference type="SUPFAM" id="SSF81296">
    <property type="entry name" value="E set domains"/>
    <property type="match status" value="1"/>
</dbReference>
<dbReference type="GO" id="GO:0005096">
    <property type="term" value="F:GTPase activator activity"/>
    <property type="evidence" value="ECO:0007669"/>
    <property type="project" value="UniProtKB-KW"/>
</dbReference>
<comment type="subcellular location">
    <subcellularLocation>
        <location evidence="1">Cytoplasm</location>
    </subcellularLocation>
</comment>
<dbReference type="InterPro" id="IPR000406">
    <property type="entry name" value="Rho_GDI"/>
</dbReference>
<dbReference type="InterPro" id="IPR014756">
    <property type="entry name" value="Ig_E-set"/>
</dbReference>
<sequence length="249" mass="28406">MSLIPEMQWLVGVLLTRSSRTLDSHSGLVTHCTFAPCRLGLRHIGLIQVNVLYFMADKEADVHEIDEADVNYQPPAQKSLQEIQELDKDDESLNKYKKALLGSGPVEIDPSAPNVQVTRLTLVCNAAPGPITMDLTGDLEALKKENFVLKEGVEYRVKIHFKVNKEIVSGLKYVHHTYRKGIRVDKDVYMVGSYGPRPEEHEFLTPVEEAPKGMLVRGCYHIKSYFTDDDKTDHLSWEWNLNIKKEWNE</sequence>
<name>A0A8X7WTR3_POLSE</name>
<feature type="non-terminal residue" evidence="5">
    <location>
        <position position="1"/>
    </location>
</feature>
<dbReference type="FunFam" id="2.70.50.30:FF:000004">
    <property type="entry name" value="Rho GDP-dissociation inhibitor 1"/>
    <property type="match status" value="1"/>
</dbReference>